<evidence type="ECO:0000313" key="1">
    <source>
        <dbReference type="EMBL" id="GJT24005.1"/>
    </source>
</evidence>
<name>A0ABQ5CAQ7_9ASTR</name>
<reference evidence="1" key="1">
    <citation type="journal article" date="2022" name="Int. J. Mol. Sci.">
        <title>Draft Genome of Tanacetum Coccineum: Genomic Comparison of Closely Related Tanacetum-Family Plants.</title>
        <authorList>
            <person name="Yamashiro T."/>
            <person name="Shiraishi A."/>
            <person name="Nakayama K."/>
            <person name="Satake H."/>
        </authorList>
    </citation>
    <scope>NUCLEOTIDE SEQUENCE</scope>
</reference>
<proteinExistence type="predicted"/>
<accession>A0ABQ5CAQ7</accession>
<comment type="caution">
    <text evidence="1">The sequence shown here is derived from an EMBL/GenBank/DDBJ whole genome shotgun (WGS) entry which is preliminary data.</text>
</comment>
<dbReference type="Proteomes" id="UP001151760">
    <property type="component" value="Unassembled WGS sequence"/>
</dbReference>
<protein>
    <submittedName>
        <fullName evidence="1">Uncharacterized protein</fullName>
    </submittedName>
</protein>
<dbReference type="EMBL" id="BQNB010014100">
    <property type="protein sequence ID" value="GJT24005.1"/>
    <property type="molecule type" value="Genomic_DNA"/>
</dbReference>
<organism evidence="1 2">
    <name type="scientific">Tanacetum coccineum</name>
    <dbReference type="NCBI Taxonomy" id="301880"/>
    <lineage>
        <taxon>Eukaryota</taxon>
        <taxon>Viridiplantae</taxon>
        <taxon>Streptophyta</taxon>
        <taxon>Embryophyta</taxon>
        <taxon>Tracheophyta</taxon>
        <taxon>Spermatophyta</taxon>
        <taxon>Magnoliopsida</taxon>
        <taxon>eudicotyledons</taxon>
        <taxon>Gunneridae</taxon>
        <taxon>Pentapetalae</taxon>
        <taxon>asterids</taxon>
        <taxon>campanulids</taxon>
        <taxon>Asterales</taxon>
        <taxon>Asteraceae</taxon>
        <taxon>Asteroideae</taxon>
        <taxon>Anthemideae</taxon>
        <taxon>Anthemidinae</taxon>
        <taxon>Tanacetum</taxon>
    </lineage>
</organism>
<sequence>MITTTSRIEDKKLLGLILPKHTMETSLCVQYAPYITQEFALSSVEFATRHDKLQILIADVVLRLLDVFAMLAACAFQSESTHIRPLVADGILSHGLLAEFDVL</sequence>
<reference evidence="1" key="2">
    <citation type="submission" date="2022-01" db="EMBL/GenBank/DDBJ databases">
        <authorList>
            <person name="Yamashiro T."/>
            <person name="Shiraishi A."/>
            <person name="Satake H."/>
            <person name="Nakayama K."/>
        </authorList>
    </citation>
    <scope>NUCLEOTIDE SEQUENCE</scope>
</reference>
<gene>
    <name evidence="1" type="ORF">Tco_0893942</name>
</gene>
<keyword evidence="2" id="KW-1185">Reference proteome</keyword>
<evidence type="ECO:0000313" key="2">
    <source>
        <dbReference type="Proteomes" id="UP001151760"/>
    </source>
</evidence>